<evidence type="ECO:0000313" key="1">
    <source>
        <dbReference type="EMBL" id="MCD9558874.1"/>
    </source>
</evidence>
<proteinExistence type="predicted"/>
<gene>
    <name evidence="1" type="ORF">HAX54_016556</name>
</gene>
<comment type="caution">
    <text evidence="1">The sequence shown here is derived from an EMBL/GenBank/DDBJ whole genome shotgun (WGS) entry which is preliminary data.</text>
</comment>
<feature type="non-terminal residue" evidence="1">
    <location>
        <position position="94"/>
    </location>
</feature>
<evidence type="ECO:0000313" key="2">
    <source>
        <dbReference type="Proteomes" id="UP000823775"/>
    </source>
</evidence>
<protein>
    <submittedName>
        <fullName evidence="1">Uncharacterized protein</fullName>
    </submittedName>
</protein>
<reference evidence="1 2" key="1">
    <citation type="journal article" date="2021" name="BMC Genomics">
        <title>Datura genome reveals duplications of psychoactive alkaloid biosynthetic genes and high mutation rate following tissue culture.</title>
        <authorList>
            <person name="Rajewski A."/>
            <person name="Carter-House D."/>
            <person name="Stajich J."/>
            <person name="Litt A."/>
        </authorList>
    </citation>
    <scope>NUCLEOTIDE SEQUENCE [LARGE SCALE GENOMIC DNA]</scope>
    <source>
        <strain evidence="1">AR-01</strain>
    </source>
</reference>
<sequence length="94" mass="10822">MQNAYEGILHFQSDMMPIGDYVDAYRVILESNILRTSRLPKEPTGAQDTTIGAKWAQDTYTRALCDHAYAKEATYRVTNYLSRLCTYTYCLLLK</sequence>
<accession>A0ABS8ULB2</accession>
<dbReference type="EMBL" id="JACEIK010002070">
    <property type="protein sequence ID" value="MCD9558874.1"/>
    <property type="molecule type" value="Genomic_DNA"/>
</dbReference>
<name>A0ABS8ULB2_DATST</name>
<keyword evidence="2" id="KW-1185">Reference proteome</keyword>
<organism evidence="1 2">
    <name type="scientific">Datura stramonium</name>
    <name type="common">Jimsonweed</name>
    <name type="synonym">Common thornapple</name>
    <dbReference type="NCBI Taxonomy" id="4076"/>
    <lineage>
        <taxon>Eukaryota</taxon>
        <taxon>Viridiplantae</taxon>
        <taxon>Streptophyta</taxon>
        <taxon>Embryophyta</taxon>
        <taxon>Tracheophyta</taxon>
        <taxon>Spermatophyta</taxon>
        <taxon>Magnoliopsida</taxon>
        <taxon>eudicotyledons</taxon>
        <taxon>Gunneridae</taxon>
        <taxon>Pentapetalae</taxon>
        <taxon>asterids</taxon>
        <taxon>lamiids</taxon>
        <taxon>Solanales</taxon>
        <taxon>Solanaceae</taxon>
        <taxon>Solanoideae</taxon>
        <taxon>Datureae</taxon>
        <taxon>Datura</taxon>
    </lineage>
</organism>
<dbReference type="Proteomes" id="UP000823775">
    <property type="component" value="Unassembled WGS sequence"/>
</dbReference>